<dbReference type="InterPro" id="IPR011628">
    <property type="entry name" value="Cleaved_adhesin"/>
</dbReference>
<feature type="signal peptide" evidence="2">
    <location>
        <begin position="1"/>
        <end position="19"/>
    </location>
</feature>
<dbReference type="RefSeq" id="WP_108369262.1">
    <property type="nucleotide sequence ID" value="NZ_CP028811.1"/>
</dbReference>
<dbReference type="NCBIfam" id="TIGR04183">
    <property type="entry name" value="Por_Secre_tail"/>
    <property type="match status" value="1"/>
</dbReference>
<dbReference type="Proteomes" id="UP000244193">
    <property type="component" value="Chromosome"/>
</dbReference>
<accession>A0A2S0RBL6</accession>
<protein>
    <recommendedName>
        <fullName evidence="3">Fibronectin type-III domain-containing protein</fullName>
    </recommendedName>
</protein>
<evidence type="ECO:0000256" key="2">
    <source>
        <dbReference type="SAM" id="SignalP"/>
    </source>
</evidence>
<dbReference type="OrthoDB" id="1401747at2"/>
<dbReference type="AlphaFoldDB" id="A0A2S0RBL6"/>
<dbReference type="Gene3D" id="2.60.120.200">
    <property type="match status" value="1"/>
</dbReference>
<dbReference type="InterPro" id="IPR003961">
    <property type="entry name" value="FN3_dom"/>
</dbReference>
<evidence type="ECO:0000259" key="3">
    <source>
        <dbReference type="PROSITE" id="PS50853"/>
    </source>
</evidence>
<reference evidence="4 5" key="1">
    <citation type="submission" date="2018-04" db="EMBL/GenBank/DDBJ databases">
        <title>Genome sequencing of Flavobacterium sp. HYN0048.</title>
        <authorList>
            <person name="Yi H."/>
            <person name="Baek C."/>
        </authorList>
    </citation>
    <scope>NUCLEOTIDE SEQUENCE [LARGE SCALE GENOMIC DNA]</scope>
    <source>
        <strain evidence="4 5">HYN0048</strain>
    </source>
</reference>
<feature type="domain" description="Fibronectin type-III" evidence="3">
    <location>
        <begin position="183"/>
        <end position="272"/>
    </location>
</feature>
<evidence type="ECO:0000313" key="4">
    <source>
        <dbReference type="EMBL" id="AWA28670.1"/>
    </source>
</evidence>
<name>A0A2S0RBL6_9FLAO</name>
<sequence length="495" mass="52425">MKKITLAFLGCLFSGAVFAQFTENFDAGTTLPAGWSVIQGGDPNTWEVTDMMDLVGLDAHSGTNAAAIVYDSDAHDDYLVTPAITVAAGVNDYFSFWGRSLDPDYPEVIDLKLSTTGANATDFTVTLQADVAPASGESYYKFSYDLTAYVGQTVYIAFYSATTDKFIFEVDDVVSSALPSCLEPNGLMVSNITDMSADVAWTAAGNNFEVEYGPQGFIQGTGITTTTTTPSVSLSGLDQNTPYDVYIRQNCGANGFSDYAAISFTTIETPAVNDECSGAIELFPGVDFDGGAVEASNLGATDSPDLPSCQESATRDVWFMAVVPADGNLTFETGLATDSDNDDTVMVAYSGSCGNLTEIDCNDDNADDNSLFSKLELTGLTPGETIYVAVWQYSGFFGSTPGAFRMSAYSAPLGVAENNGDTFSYFPNPVKDRLTLSYGQNIIGATVTNMFGQQVLAKTINAATADLDLSALSSGTYIVKVNTADAVKVVKVVKQ</sequence>
<dbReference type="InterPro" id="IPR013783">
    <property type="entry name" value="Ig-like_fold"/>
</dbReference>
<proteinExistence type="predicted"/>
<organism evidence="4 5">
    <name type="scientific">Flavobacterium magnum</name>
    <dbReference type="NCBI Taxonomy" id="2162713"/>
    <lineage>
        <taxon>Bacteria</taxon>
        <taxon>Pseudomonadati</taxon>
        <taxon>Bacteroidota</taxon>
        <taxon>Flavobacteriia</taxon>
        <taxon>Flavobacteriales</taxon>
        <taxon>Flavobacteriaceae</taxon>
        <taxon>Flavobacterium</taxon>
    </lineage>
</organism>
<dbReference type="CDD" id="cd00063">
    <property type="entry name" value="FN3"/>
    <property type="match status" value="1"/>
</dbReference>
<evidence type="ECO:0000256" key="1">
    <source>
        <dbReference type="ARBA" id="ARBA00022729"/>
    </source>
</evidence>
<feature type="chain" id="PRO_5015453016" description="Fibronectin type-III domain-containing protein" evidence="2">
    <location>
        <begin position="20"/>
        <end position="495"/>
    </location>
</feature>
<keyword evidence="1 2" id="KW-0732">Signal</keyword>
<gene>
    <name evidence="4" type="ORF">HYN48_00430</name>
</gene>
<dbReference type="Gene3D" id="2.60.40.10">
    <property type="entry name" value="Immunoglobulins"/>
    <property type="match status" value="1"/>
</dbReference>
<dbReference type="InterPro" id="IPR026444">
    <property type="entry name" value="Secre_tail"/>
</dbReference>
<evidence type="ECO:0000313" key="5">
    <source>
        <dbReference type="Proteomes" id="UP000244193"/>
    </source>
</evidence>
<dbReference type="InterPro" id="IPR036116">
    <property type="entry name" value="FN3_sf"/>
</dbReference>
<dbReference type="Pfam" id="PF18962">
    <property type="entry name" value="Por_Secre_tail"/>
    <property type="match status" value="1"/>
</dbReference>
<dbReference type="PROSITE" id="PS50853">
    <property type="entry name" value="FN3"/>
    <property type="match status" value="1"/>
</dbReference>
<dbReference type="EMBL" id="CP028811">
    <property type="protein sequence ID" value="AWA28670.1"/>
    <property type="molecule type" value="Genomic_DNA"/>
</dbReference>
<keyword evidence="5" id="KW-1185">Reference proteome</keyword>
<dbReference type="Pfam" id="PF07675">
    <property type="entry name" value="Cleaved_Adhesin"/>
    <property type="match status" value="1"/>
</dbReference>
<dbReference type="KEGG" id="fmg:HYN48_00430"/>
<dbReference type="SUPFAM" id="SSF49265">
    <property type="entry name" value="Fibronectin type III"/>
    <property type="match status" value="1"/>
</dbReference>
<dbReference type="NCBIfam" id="NF038128">
    <property type="entry name" value="choice_anch_J"/>
    <property type="match status" value="1"/>
</dbReference>